<proteinExistence type="predicted"/>
<evidence type="ECO:0000256" key="1">
    <source>
        <dbReference type="SAM" id="MobiDB-lite"/>
    </source>
</evidence>
<organism evidence="2">
    <name type="scientific">Anguilla anguilla</name>
    <name type="common">European freshwater eel</name>
    <name type="synonym">Muraena anguilla</name>
    <dbReference type="NCBI Taxonomy" id="7936"/>
    <lineage>
        <taxon>Eukaryota</taxon>
        <taxon>Metazoa</taxon>
        <taxon>Chordata</taxon>
        <taxon>Craniata</taxon>
        <taxon>Vertebrata</taxon>
        <taxon>Euteleostomi</taxon>
        <taxon>Actinopterygii</taxon>
        <taxon>Neopterygii</taxon>
        <taxon>Teleostei</taxon>
        <taxon>Anguilliformes</taxon>
        <taxon>Anguillidae</taxon>
        <taxon>Anguilla</taxon>
    </lineage>
</organism>
<reference evidence="2" key="1">
    <citation type="submission" date="2014-11" db="EMBL/GenBank/DDBJ databases">
        <authorList>
            <person name="Amaro Gonzalez C."/>
        </authorList>
    </citation>
    <scope>NUCLEOTIDE SEQUENCE</scope>
</reference>
<dbReference type="EMBL" id="GBXM01019034">
    <property type="protein sequence ID" value="JAH89543.1"/>
    <property type="molecule type" value="Transcribed_RNA"/>
</dbReference>
<name>A0A0E9WJ78_ANGAN</name>
<reference evidence="2" key="2">
    <citation type="journal article" date="2015" name="Fish Shellfish Immunol.">
        <title>Early steps in the European eel (Anguilla anguilla)-Vibrio vulnificus interaction in the gills: Role of the RtxA13 toxin.</title>
        <authorList>
            <person name="Callol A."/>
            <person name="Pajuelo D."/>
            <person name="Ebbesson L."/>
            <person name="Teles M."/>
            <person name="MacKenzie S."/>
            <person name="Amaro C."/>
        </authorList>
    </citation>
    <scope>NUCLEOTIDE SEQUENCE</scope>
</reference>
<protein>
    <submittedName>
        <fullName evidence="2">Uncharacterized protein</fullName>
    </submittedName>
</protein>
<evidence type="ECO:0000313" key="2">
    <source>
        <dbReference type="EMBL" id="JAH89543.1"/>
    </source>
</evidence>
<feature type="region of interest" description="Disordered" evidence="1">
    <location>
        <begin position="58"/>
        <end position="81"/>
    </location>
</feature>
<sequence>MGLKNKKKRLRKTTGREHGPMACFTITSQKSHHLARGLGTSMLAQLDTGVALESDQLFPSTSQCGNGDKRSGQYRVYRSLS</sequence>
<accession>A0A0E9WJ78</accession>
<dbReference type="AlphaFoldDB" id="A0A0E9WJ78"/>